<evidence type="ECO:0000256" key="1">
    <source>
        <dbReference type="ARBA" id="ARBA00004651"/>
    </source>
</evidence>
<dbReference type="HOGENOM" id="CLU_054750_5_0_4"/>
<feature type="transmembrane region" description="Helical" evidence="8">
    <location>
        <begin position="137"/>
        <end position="158"/>
    </location>
</feature>
<evidence type="ECO:0000256" key="3">
    <source>
        <dbReference type="ARBA" id="ARBA00022448"/>
    </source>
</evidence>
<organism evidence="9">
    <name type="scientific">Variovorax paradoxus (strain S110)</name>
    <dbReference type="NCBI Taxonomy" id="543728"/>
    <lineage>
        <taxon>Bacteria</taxon>
        <taxon>Pseudomonadati</taxon>
        <taxon>Pseudomonadota</taxon>
        <taxon>Betaproteobacteria</taxon>
        <taxon>Burkholderiales</taxon>
        <taxon>Comamonadaceae</taxon>
        <taxon>Variovorax</taxon>
    </lineage>
</organism>
<feature type="transmembrane region" description="Helical" evidence="8">
    <location>
        <begin position="227"/>
        <end position="247"/>
    </location>
</feature>
<dbReference type="STRING" id="543728.Vapar_5609"/>
<keyword evidence="4 8" id="KW-1003">Cell membrane</keyword>
<keyword evidence="3" id="KW-0813">Transport</keyword>
<evidence type="ECO:0000313" key="9">
    <source>
        <dbReference type="EMBL" id="ACS22201.1"/>
    </source>
</evidence>
<dbReference type="KEGG" id="vap:Vapar_5609"/>
<feature type="transmembrane region" description="Helical" evidence="8">
    <location>
        <begin position="99"/>
        <end position="117"/>
    </location>
</feature>
<evidence type="ECO:0000256" key="5">
    <source>
        <dbReference type="ARBA" id="ARBA00022692"/>
    </source>
</evidence>
<evidence type="ECO:0000256" key="8">
    <source>
        <dbReference type="RuleBase" id="RU363041"/>
    </source>
</evidence>
<reference evidence="9" key="1">
    <citation type="submission" date="2009-06" db="EMBL/GenBank/DDBJ databases">
        <title>Complete sequence of chromosome 2 of Variovorax paradoxus S110.</title>
        <authorList>
            <consortium name="US DOE Joint Genome Institute"/>
            <person name="Lucas S."/>
            <person name="Copeland A."/>
            <person name="Lapidus A."/>
            <person name="Glavina del Rio T."/>
            <person name="Tice H."/>
            <person name="Bruce D."/>
            <person name="Goodwin L."/>
            <person name="Pitluck S."/>
            <person name="Chertkov O."/>
            <person name="Brettin T."/>
            <person name="Detter J.C."/>
            <person name="Han C."/>
            <person name="Larimer F."/>
            <person name="Land M."/>
            <person name="Hauser L."/>
            <person name="Kyrpides N."/>
            <person name="Ovchinnikova G."/>
            <person name="Orwin P."/>
            <person name="Leadbetter J.R."/>
            <person name="Spain J.C."/>
            <person name="Han J.I."/>
        </authorList>
    </citation>
    <scope>NUCLEOTIDE SEQUENCE</scope>
    <source>
        <strain evidence="9">S110</strain>
    </source>
</reference>
<dbReference type="GO" id="GO:0005886">
    <property type="term" value="C:plasma membrane"/>
    <property type="evidence" value="ECO:0007669"/>
    <property type="project" value="UniProtKB-SubCell"/>
</dbReference>
<dbReference type="InterPro" id="IPR002781">
    <property type="entry name" value="TM_pro_TauE-like"/>
</dbReference>
<feature type="transmembrane region" description="Helical" evidence="8">
    <location>
        <begin position="74"/>
        <end position="92"/>
    </location>
</feature>
<dbReference type="AlphaFoldDB" id="C5CZ44"/>
<feature type="transmembrane region" description="Helical" evidence="8">
    <location>
        <begin position="170"/>
        <end position="191"/>
    </location>
</feature>
<comment type="subcellular location">
    <subcellularLocation>
        <location evidence="1 8">Cell membrane</location>
        <topology evidence="1 8">Multi-pass membrane protein</topology>
    </subcellularLocation>
</comment>
<feature type="transmembrane region" description="Helical" evidence="8">
    <location>
        <begin position="197"/>
        <end position="215"/>
    </location>
</feature>
<comment type="similarity">
    <text evidence="2 8">Belongs to the 4-toluene sulfonate uptake permease (TSUP) (TC 2.A.102) family.</text>
</comment>
<feature type="transmembrane region" description="Helical" evidence="8">
    <location>
        <begin position="41"/>
        <end position="62"/>
    </location>
</feature>
<keyword evidence="6 8" id="KW-1133">Transmembrane helix</keyword>
<sequence precursor="true">MPLSPELVAVAAPIVFVAYAVFGMTGFGAAMVAVPMLVQFIPLQVAVPLVVLFDLVATSMVGGKNWGSVSTLELKHLLPPMLLGIAIGVVVLHNVGPRWPLVGLGVFVLVVSVRNLLASGSAARPQLARVWSLPLGMAGGVFSALFGTGGPIYTIYLARRLSDVDRFRATIAVVILLSGISRAAAFGVAGLYGKDSILGLACVLLPMSLLGLFVGSKARTLVSPGRLKRLVLLLLSAAGAGAIYRGLAVSG</sequence>
<evidence type="ECO:0000256" key="6">
    <source>
        <dbReference type="ARBA" id="ARBA00022989"/>
    </source>
</evidence>
<keyword evidence="7 8" id="KW-0472">Membrane</keyword>
<accession>C5CZ44</accession>
<protein>
    <recommendedName>
        <fullName evidence="8">Probable membrane transporter protein</fullName>
    </recommendedName>
</protein>
<feature type="transmembrane region" description="Helical" evidence="8">
    <location>
        <begin position="12"/>
        <end position="34"/>
    </location>
</feature>
<dbReference type="InterPro" id="IPR052017">
    <property type="entry name" value="TSUP"/>
</dbReference>
<dbReference type="PANTHER" id="PTHR30269">
    <property type="entry name" value="TRANSMEMBRANE PROTEIN YFCA"/>
    <property type="match status" value="1"/>
</dbReference>
<dbReference type="eggNOG" id="COG0730">
    <property type="taxonomic scope" value="Bacteria"/>
</dbReference>
<dbReference type="EMBL" id="CP001636">
    <property type="protein sequence ID" value="ACS22201.1"/>
    <property type="molecule type" value="Genomic_DNA"/>
</dbReference>
<proteinExistence type="inferred from homology"/>
<evidence type="ECO:0000256" key="7">
    <source>
        <dbReference type="ARBA" id="ARBA00023136"/>
    </source>
</evidence>
<gene>
    <name evidence="9" type="ordered locus">Vapar_5609</name>
</gene>
<dbReference type="OrthoDB" id="5801432at2"/>
<keyword evidence="5 8" id="KW-0812">Transmembrane</keyword>
<dbReference type="PANTHER" id="PTHR30269:SF37">
    <property type="entry name" value="MEMBRANE TRANSPORTER PROTEIN"/>
    <property type="match status" value="1"/>
</dbReference>
<dbReference type="Pfam" id="PF01925">
    <property type="entry name" value="TauE"/>
    <property type="match status" value="1"/>
</dbReference>
<evidence type="ECO:0000256" key="2">
    <source>
        <dbReference type="ARBA" id="ARBA00009142"/>
    </source>
</evidence>
<name>C5CZ44_VARPS</name>
<evidence type="ECO:0000256" key="4">
    <source>
        <dbReference type="ARBA" id="ARBA00022475"/>
    </source>
</evidence>